<dbReference type="InterPro" id="IPR052527">
    <property type="entry name" value="Metal_cation-efflux_comp"/>
</dbReference>
<evidence type="ECO:0000313" key="7">
    <source>
        <dbReference type="Proteomes" id="UP000737402"/>
    </source>
</evidence>
<accession>A0ABS2NZ22</accession>
<name>A0ABS2NZ22_9BACI</name>
<feature type="transmembrane region" description="Helical" evidence="5">
    <location>
        <begin position="120"/>
        <end position="150"/>
    </location>
</feature>
<dbReference type="Pfam" id="PF04140">
    <property type="entry name" value="ICMT"/>
    <property type="match status" value="1"/>
</dbReference>
<evidence type="ECO:0000256" key="3">
    <source>
        <dbReference type="ARBA" id="ARBA00022989"/>
    </source>
</evidence>
<gene>
    <name evidence="6" type="ORF">JOC95_001324</name>
</gene>
<feature type="transmembrane region" description="Helical" evidence="5">
    <location>
        <begin position="41"/>
        <end position="61"/>
    </location>
</feature>
<keyword evidence="2 5" id="KW-0812">Transmembrane</keyword>
<keyword evidence="3 5" id="KW-1133">Transmembrane helix</keyword>
<keyword evidence="7" id="KW-1185">Reference proteome</keyword>
<dbReference type="GO" id="GO:0032259">
    <property type="term" value="P:methylation"/>
    <property type="evidence" value="ECO:0007669"/>
    <property type="project" value="UniProtKB-KW"/>
</dbReference>
<comment type="caution">
    <text evidence="6">The sequence shown here is derived from an EMBL/GenBank/DDBJ whole genome shotgun (WGS) entry which is preliminary data.</text>
</comment>
<dbReference type="Proteomes" id="UP000737402">
    <property type="component" value="Unassembled WGS sequence"/>
</dbReference>
<feature type="transmembrane region" description="Helical" evidence="5">
    <location>
        <begin position="68"/>
        <end position="88"/>
    </location>
</feature>
<proteinExistence type="predicted"/>
<keyword evidence="6" id="KW-0489">Methyltransferase</keyword>
<evidence type="ECO:0000313" key="6">
    <source>
        <dbReference type="EMBL" id="MBM7619475.1"/>
    </source>
</evidence>
<comment type="subcellular location">
    <subcellularLocation>
        <location evidence="1">Membrane</location>
        <topology evidence="1">Multi-pass membrane protein</topology>
    </subcellularLocation>
</comment>
<reference evidence="6 7" key="1">
    <citation type="submission" date="2021-01" db="EMBL/GenBank/DDBJ databases">
        <title>Genomic Encyclopedia of Type Strains, Phase IV (KMG-IV): sequencing the most valuable type-strain genomes for metagenomic binning, comparative biology and taxonomic classification.</title>
        <authorList>
            <person name="Goeker M."/>
        </authorList>
    </citation>
    <scope>NUCLEOTIDE SEQUENCE [LARGE SCALE GENOMIC DNA]</scope>
    <source>
        <strain evidence="6 7">DSM 25879</strain>
    </source>
</reference>
<dbReference type="GO" id="GO:0008168">
    <property type="term" value="F:methyltransferase activity"/>
    <property type="evidence" value="ECO:0007669"/>
    <property type="project" value="UniProtKB-KW"/>
</dbReference>
<dbReference type="Gene3D" id="1.20.120.1630">
    <property type="match status" value="1"/>
</dbReference>
<evidence type="ECO:0000256" key="2">
    <source>
        <dbReference type="ARBA" id="ARBA00022692"/>
    </source>
</evidence>
<dbReference type="RefSeq" id="WP_204414523.1">
    <property type="nucleotide sequence ID" value="NZ_JAFBED010000002.1"/>
</dbReference>
<dbReference type="InterPro" id="IPR007269">
    <property type="entry name" value="ICMT_MeTrfase"/>
</dbReference>
<protein>
    <submittedName>
        <fullName evidence="6">Methyltransferase</fullName>
    </submittedName>
</protein>
<sequence>MFFLFYLFVICQRLVELKIAKRNENLMKKKGAVEFGQGHYGYMVLLHIAFLLALLIEVLYLSKEVSPFWPLLISLFIGTQVMRVWAIASLGMFWNTKIIILPNADVVKKGPYRFLRHPNYLVVSLEIIIIPLLFQAYITAFIFTILNAWMLSVRIPMEEKALNNTTSDYSNYVQEKSRFTPKI</sequence>
<keyword evidence="6" id="KW-0808">Transferase</keyword>
<keyword evidence="4 5" id="KW-0472">Membrane</keyword>
<evidence type="ECO:0000256" key="4">
    <source>
        <dbReference type="ARBA" id="ARBA00023136"/>
    </source>
</evidence>
<evidence type="ECO:0000256" key="5">
    <source>
        <dbReference type="SAM" id="Phobius"/>
    </source>
</evidence>
<organism evidence="6 7">
    <name type="scientific">Sutcliffiella tianshenii</name>
    <dbReference type="NCBI Taxonomy" id="1463404"/>
    <lineage>
        <taxon>Bacteria</taxon>
        <taxon>Bacillati</taxon>
        <taxon>Bacillota</taxon>
        <taxon>Bacilli</taxon>
        <taxon>Bacillales</taxon>
        <taxon>Bacillaceae</taxon>
        <taxon>Sutcliffiella</taxon>
    </lineage>
</organism>
<dbReference type="EMBL" id="JAFBED010000002">
    <property type="protein sequence ID" value="MBM7619475.1"/>
    <property type="molecule type" value="Genomic_DNA"/>
</dbReference>
<dbReference type="PANTHER" id="PTHR43847">
    <property type="entry name" value="BLL3993 PROTEIN"/>
    <property type="match status" value="1"/>
</dbReference>
<evidence type="ECO:0000256" key="1">
    <source>
        <dbReference type="ARBA" id="ARBA00004141"/>
    </source>
</evidence>
<dbReference type="PANTHER" id="PTHR43847:SF1">
    <property type="entry name" value="BLL3993 PROTEIN"/>
    <property type="match status" value="1"/>
</dbReference>